<dbReference type="GO" id="GO:0004825">
    <property type="term" value="F:methionine-tRNA ligase activity"/>
    <property type="evidence" value="ECO:0007669"/>
    <property type="project" value="UniProtKB-UniRule"/>
</dbReference>
<dbReference type="InterPro" id="IPR023457">
    <property type="entry name" value="Met-tRNA_synth_2"/>
</dbReference>
<evidence type="ECO:0000256" key="7">
    <source>
        <dbReference type="ARBA" id="ARBA00022598"/>
    </source>
</evidence>
<keyword evidence="10 14" id="KW-0694">RNA-binding</keyword>
<dbReference type="EMBL" id="AZFF01000007">
    <property type="protein sequence ID" value="KRL55015.1"/>
    <property type="molecule type" value="Genomic_DNA"/>
</dbReference>
<keyword evidence="11 14" id="KW-0648">Protein biosynthesis</keyword>
<evidence type="ECO:0000256" key="12">
    <source>
        <dbReference type="ARBA" id="ARBA00023146"/>
    </source>
</evidence>
<keyword evidence="6 14" id="KW-0820">tRNA-binding</keyword>
<dbReference type="PATRIC" id="fig|1114972.6.peg.2531"/>
<dbReference type="Pfam" id="PF19303">
    <property type="entry name" value="Anticodon_3"/>
    <property type="match status" value="1"/>
</dbReference>
<feature type="domain" description="TRNA-binding" evidence="15">
    <location>
        <begin position="595"/>
        <end position="697"/>
    </location>
</feature>
<comment type="catalytic activity">
    <reaction evidence="13 14">
        <text>tRNA(Met) + L-methionine + ATP = L-methionyl-tRNA(Met) + AMP + diphosphate</text>
        <dbReference type="Rhea" id="RHEA:13481"/>
        <dbReference type="Rhea" id="RHEA-COMP:9667"/>
        <dbReference type="Rhea" id="RHEA-COMP:9698"/>
        <dbReference type="ChEBI" id="CHEBI:30616"/>
        <dbReference type="ChEBI" id="CHEBI:33019"/>
        <dbReference type="ChEBI" id="CHEBI:57844"/>
        <dbReference type="ChEBI" id="CHEBI:78442"/>
        <dbReference type="ChEBI" id="CHEBI:78530"/>
        <dbReference type="ChEBI" id="CHEBI:456215"/>
        <dbReference type="EC" id="6.1.1.10"/>
    </reaction>
</comment>
<dbReference type="GO" id="GO:0006431">
    <property type="term" value="P:methionyl-tRNA aminoacylation"/>
    <property type="evidence" value="ECO:0007669"/>
    <property type="project" value="UniProtKB-UniRule"/>
</dbReference>
<feature type="short sequence motif" description="'KMSKS' region" evidence="14">
    <location>
        <begin position="328"/>
        <end position="332"/>
    </location>
</feature>
<dbReference type="CDD" id="cd07957">
    <property type="entry name" value="Anticodon_Ia_Met"/>
    <property type="match status" value="1"/>
</dbReference>
<dbReference type="PROSITE" id="PS00178">
    <property type="entry name" value="AA_TRNA_LIGASE_I"/>
    <property type="match status" value="1"/>
</dbReference>
<evidence type="ECO:0000256" key="14">
    <source>
        <dbReference type="HAMAP-Rule" id="MF_01228"/>
    </source>
</evidence>
<evidence type="ECO:0000256" key="6">
    <source>
        <dbReference type="ARBA" id="ARBA00022555"/>
    </source>
</evidence>
<dbReference type="InterPro" id="IPR001412">
    <property type="entry name" value="aa-tRNA-synth_I_CS"/>
</dbReference>
<dbReference type="PROSITE" id="PS50886">
    <property type="entry name" value="TRBD"/>
    <property type="match status" value="1"/>
</dbReference>
<feature type="short sequence motif" description="'HIGH' region" evidence="14">
    <location>
        <begin position="33"/>
        <end position="43"/>
    </location>
</feature>
<dbReference type="NCBIfam" id="NF008900">
    <property type="entry name" value="PRK12267.1"/>
    <property type="match status" value="1"/>
</dbReference>
<evidence type="ECO:0000256" key="5">
    <source>
        <dbReference type="ARBA" id="ARBA00022490"/>
    </source>
</evidence>
<sequence>MFVMPNIAGSRTKGEDLFMAEKKPTYYITTPIYYPSGKLHIGNSYTTIAVDAEARYRRLMGNDVFFLTGTDEHGQKIEEKAESLGKQPKEYVDGMAAQIKELWKLLEISNDKFIRTTDDYHEAAVQKIFDQLLAQGDIYKGHYEGWYSVDDEEFFTESQLAEVFRDENGKVTGGKAPSGHEVVWTDEESYFFKMSKYADWLMNYYKEHPDFIIPNTRMNEMVKNFLEPGLEDLSVSRTSYKWGVPVKTDPKHVIYVWVDALSNYITALGYGTDDDSNFKKYWPANVQMVGKEIVRFHTIYWPIILHALGLPLPKHVVGHGWLLMKNGKMSKSKGNVIYPETLVHRYGLDALRYYLLKAMPFGNDGVFTPEDFVDKINYDLANDLGNLLNRTVAMVNKYYDGVVPAFESNVNEPDADLEQTAVDTIAEYHQLMESLHFADALSAVWKLVSRTNKYIDETEPWTLAKKANDGDDKRLAAAMSHLVASLRVIALLIQPIMTHAPKEILTQLGLPTDADSMQIEGLKMADLPVNSQVVAKGTPIFPRLDAQEEVDFIQSQMTKTDKQKGRSAMAAAADSQWEPENVTLNLTKPEIKFDEFDKTEIKVAEIKSVKPVEGADKLLQFRLDAGDQQNRQILSGIHEWYPDYEKLTGKKVLAVTNLKPRKMRGQISQGMLLSTERDGKVTLVIVPDSLNNGDVLG</sequence>
<dbReference type="FunFam" id="2.40.50.140:FF:000042">
    <property type="entry name" value="Methionine--tRNA ligase"/>
    <property type="match status" value="1"/>
</dbReference>
<dbReference type="InterPro" id="IPR033911">
    <property type="entry name" value="MetRS_core"/>
</dbReference>
<evidence type="ECO:0000256" key="4">
    <source>
        <dbReference type="ARBA" id="ARBA00011738"/>
    </source>
</evidence>
<comment type="subcellular location">
    <subcellularLocation>
        <location evidence="2 14">Cytoplasm</location>
    </subcellularLocation>
</comment>
<keyword evidence="17" id="KW-1185">Reference proteome</keyword>
<dbReference type="GO" id="GO:0005524">
    <property type="term" value="F:ATP binding"/>
    <property type="evidence" value="ECO:0007669"/>
    <property type="project" value="UniProtKB-UniRule"/>
</dbReference>
<evidence type="ECO:0000256" key="1">
    <source>
        <dbReference type="ARBA" id="ARBA00003314"/>
    </source>
</evidence>
<reference evidence="16 17" key="1">
    <citation type="journal article" date="2015" name="Genome Announc.">
        <title>Expanding the biotechnology potential of lactobacilli through comparative genomics of 213 strains and associated genera.</title>
        <authorList>
            <person name="Sun Z."/>
            <person name="Harris H.M."/>
            <person name="McCann A."/>
            <person name="Guo C."/>
            <person name="Argimon S."/>
            <person name="Zhang W."/>
            <person name="Yang X."/>
            <person name="Jeffery I.B."/>
            <person name="Cooney J.C."/>
            <person name="Kagawa T.F."/>
            <person name="Liu W."/>
            <person name="Song Y."/>
            <person name="Salvetti E."/>
            <person name="Wrobel A."/>
            <person name="Rasinkangas P."/>
            <person name="Parkhill J."/>
            <person name="Rea M.C."/>
            <person name="O'Sullivan O."/>
            <person name="Ritari J."/>
            <person name="Douillard F.P."/>
            <person name="Paul Ross R."/>
            <person name="Yang R."/>
            <person name="Briner A.E."/>
            <person name="Felis G.E."/>
            <person name="de Vos W.M."/>
            <person name="Barrangou R."/>
            <person name="Klaenhammer T.R."/>
            <person name="Caufield P.W."/>
            <person name="Cui Y."/>
            <person name="Zhang H."/>
            <person name="O'Toole P.W."/>
        </authorList>
    </citation>
    <scope>NUCLEOTIDE SEQUENCE [LARGE SCALE GENOMIC DNA]</scope>
    <source>
        <strain evidence="16 17">DSM 15814</strain>
    </source>
</reference>
<dbReference type="SUPFAM" id="SSF47323">
    <property type="entry name" value="Anticodon-binding domain of a subclass of class I aminoacyl-tRNA synthetases"/>
    <property type="match status" value="1"/>
</dbReference>
<evidence type="ECO:0000313" key="16">
    <source>
        <dbReference type="EMBL" id="KRL55015.1"/>
    </source>
</evidence>
<comment type="function">
    <text evidence="1 14">Is required not only for elongation of protein synthesis but also for the initiation of all mRNA translation through initiator tRNA(fMet) aminoacylation.</text>
</comment>
<name>A0A0R1RDR2_9LACO</name>
<dbReference type="PANTHER" id="PTHR43326">
    <property type="entry name" value="METHIONYL-TRNA SYNTHETASE"/>
    <property type="match status" value="1"/>
</dbReference>
<comment type="caution">
    <text evidence="16">The sequence shown here is derived from an EMBL/GenBank/DDBJ whole genome shotgun (WGS) entry which is preliminary data.</text>
</comment>
<dbReference type="InterPro" id="IPR014758">
    <property type="entry name" value="Met-tRNA_synth"/>
</dbReference>
<comment type="similarity">
    <text evidence="3 14">Belongs to the class-I aminoacyl-tRNA synthetase family. MetG type 2B subfamily.</text>
</comment>
<evidence type="ECO:0000313" key="17">
    <source>
        <dbReference type="Proteomes" id="UP000051999"/>
    </source>
</evidence>
<dbReference type="SUPFAM" id="SSF52374">
    <property type="entry name" value="Nucleotidylyl transferase"/>
    <property type="match status" value="1"/>
</dbReference>
<accession>A0A0R1RDR2</accession>
<dbReference type="SUPFAM" id="SSF50249">
    <property type="entry name" value="Nucleic acid-binding proteins"/>
    <property type="match status" value="1"/>
</dbReference>
<dbReference type="eggNOG" id="COG0143">
    <property type="taxonomic scope" value="Bacteria"/>
</dbReference>
<dbReference type="InterPro" id="IPR012340">
    <property type="entry name" value="NA-bd_OB-fold"/>
</dbReference>
<dbReference type="InterPro" id="IPR002547">
    <property type="entry name" value="tRNA-bd_dom"/>
</dbReference>
<dbReference type="GO" id="GO:0000049">
    <property type="term" value="F:tRNA binding"/>
    <property type="evidence" value="ECO:0007669"/>
    <property type="project" value="UniProtKB-UniRule"/>
</dbReference>
<dbReference type="InterPro" id="IPR014729">
    <property type="entry name" value="Rossmann-like_a/b/a_fold"/>
</dbReference>
<comment type="subunit">
    <text evidence="4 14">Homodimer.</text>
</comment>
<dbReference type="PRINTS" id="PR01041">
    <property type="entry name" value="TRNASYNTHMET"/>
</dbReference>
<keyword evidence="12 14" id="KW-0030">Aminoacyl-tRNA synthetase</keyword>
<dbReference type="STRING" id="1114972.FD35_GL002468"/>
<dbReference type="Gene3D" id="1.10.730.10">
    <property type="entry name" value="Isoleucyl-tRNA Synthetase, Domain 1"/>
    <property type="match status" value="1"/>
</dbReference>
<keyword evidence="5 14" id="KW-0963">Cytoplasm</keyword>
<keyword evidence="8 14" id="KW-0547">Nucleotide-binding</keyword>
<evidence type="ECO:0000256" key="10">
    <source>
        <dbReference type="ARBA" id="ARBA00022884"/>
    </source>
</evidence>
<dbReference type="Pfam" id="PF09334">
    <property type="entry name" value="tRNA-synt_1g"/>
    <property type="match status" value="1"/>
</dbReference>
<dbReference type="Pfam" id="PF01588">
    <property type="entry name" value="tRNA_bind"/>
    <property type="match status" value="1"/>
</dbReference>
<evidence type="ECO:0000256" key="3">
    <source>
        <dbReference type="ARBA" id="ARBA00005328"/>
    </source>
</evidence>
<dbReference type="HAMAP" id="MF_01228">
    <property type="entry name" value="Met_tRNA_synth_type2"/>
    <property type="match status" value="1"/>
</dbReference>
<evidence type="ECO:0000256" key="9">
    <source>
        <dbReference type="ARBA" id="ARBA00022840"/>
    </source>
</evidence>
<evidence type="ECO:0000259" key="15">
    <source>
        <dbReference type="PROSITE" id="PS50886"/>
    </source>
</evidence>
<dbReference type="eggNOG" id="COG0073">
    <property type="taxonomic scope" value="Bacteria"/>
</dbReference>
<comment type="caution">
    <text evidence="14">Lacks conserved residue(s) required for the propagation of feature annotation.</text>
</comment>
<dbReference type="FunFam" id="1.10.730.10:FF:000026">
    <property type="entry name" value="Methionine--tRNA ligase"/>
    <property type="match status" value="1"/>
</dbReference>
<dbReference type="InterPro" id="IPR015413">
    <property type="entry name" value="Methionyl/Leucyl_tRNA_Synth"/>
</dbReference>
<dbReference type="GO" id="GO:0005737">
    <property type="term" value="C:cytoplasm"/>
    <property type="evidence" value="ECO:0007669"/>
    <property type="project" value="UniProtKB-SubCell"/>
</dbReference>
<evidence type="ECO:0000256" key="13">
    <source>
        <dbReference type="ARBA" id="ARBA00047364"/>
    </source>
</evidence>
<keyword evidence="9 14" id="KW-0067">ATP-binding</keyword>
<dbReference type="FunFam" id="2.170.220.10:FF:000002">
    <property type="entry name" value="Methionine--tRNA ligase"/>
    <property type="match status" value="1"/>
</dbReference>
<dbReference type="InterPro" id="IPR009080">
    <property type="entry name" value="tRNAsynth_Ia_anticodon-bd"/>
</dbReference>
<dbReference type="PANTHER" id="PTHR43326:SF1">
    <property type="entry name" value="METHIONINE--TRNA LIGASE, MITOCHONDRIAL"/>
    <property type="match status" value="1"/>
</dbReference>
<evidence type="ECO:0000256" key="2">
    <source>
        <dbReference type="ARBA" id="ARBA00004496"/>
    </source>
</evidence>
<dbReference type="NCBIfam" id="TIGR00398">
    <property type="entry name" value="metG"/>
    <property type="match status" value="1"/>
</dbReference>
<proteinExistence type="inferred from homology"/>
<dbReference type="Gene3D" id="3.40.50.620">
    <property type="entry name" value="HUPs"/>
    <property type="match status" value="1"/>
</dbReference>
<evidence type="ECO:0000256" key="8">
    <source>
        <dbReference type="ARBA" id="ARBA00022741"/>
    </source>
</evidence>
<evidence type="ECO:0000256" key="11">
    <source>
        <dbReference type="ARBA" id="ARBA00022917"/>
    </source>
</evidence>
<organism evidence="16 17">
    <name type="scientific">Furfurilactobacillus rossiae DSM 15814</name>
    <dbReference type="NCBI Taxonomy" id="1114972"/>
    <lineage>
        <taxon>Bacteria</taxon>
        <taxon>Bacillati</taxon>
        <taxon>Bacillota</taxon>
        <taxon>Bacilli</taxon>
        <taxon>Lactobacillales</taxon>
        <taxon>Lactobacillaceae</taxon>
        <taxon>Furfurilactobacillus</taxon>
    </lineage>
</organism>
<dbReference type="InterPro" id="IPR004495">
    <property type="entry name" value="Met-tRNA-synth_bsu_C"/>
</dbReference>
<dbReference type="Gene3D" id="2.170.220.10">
    <property type="match status" value="1"/>
</dbReference>
<dbReference type="Proteomes" id="UP000051999">
    <property type="component" value="Unassembled WGS sequence"/>
</dbReference>
<dbReference type="Gene3D" id="2.40.50.140">
    <property type="entry name" value="Nucleic acid-binding proteins"/>
    <property type="match status" value="1"/>
</dbReference>
<dbReference type="AlphaFoldDB" id="A0A0R1RDR2"/>
<dbReference type="InterPro" id="IPR041872">
    <property type="entry name" value="Anticodon_Met"/>
</dbReference>
<keyword evidence="7 14" id="KW-0436">Ligase</keyword>
<protein>
    <recommendedName>
        <fullName evidence="14">Methionine--tRNA ligase</fullName>
        <ecNumber evidence="14">6.1.1.10</ecNumber>
    </recommendedName>
    <alternativeName>
        <fullName evidence="14">Methionyl-tRNA synthetase</fullName>
        <shortName evidence="14">MetRS</shortName>
    </alternativeName>
</protein>
<gene>
    <name evidence="14" type="primary">metG</name>
    <name evidence="16" type="ORF">FD35_GL002468</name>
</gene>
<dbReference type="CDD" id="cd02800">
    <property type="entry name" value="tRNA_bind_EcMetRS_like"/>
    <property type="match status" value="1"/>
</dbReference>
<dbReference type="EC" id="6.1.1.10" evidence="14"/>
<dbReference type="CDD" id="cd00814">
    <property type="entry name" value="MetRS_core"/>
    <property type="match status" value="1"/>
</dbReference>